<name>A0A7V8SKA1_9LACT</name>
<dbReference type="PIRSF" id="PIRSF007487">
    <property type="entry name" value="Competence-induced_CoiA_bac"/>
    <property type="match status" value="1"/>
</dbReference>
<dbReference type="GeneID" id="303195529"/>
<dbReference type="Proteomes" id="UP000530186">
    <property type="component" value="Unassembled WGS sequence"/>
</dbReference>
<feature type="domain" description="Competence protein CoiA nuclease-like" evidence="1">
    <location>
        <begin position="66"/>
        <end position="178"/>
    </location>
</feature>
<dbReference type="Pfam" id="PF06054">
    <property type="entry name" value="CoiA_nuc"/>
    <property type="match status" value="1"/>
</dbReference>
<reference evidence="3 4" key="1">
    <citation type="submission" date="2020-07" db="EMBL/GenBank/DDBJ databases">
        <authorList>
            <person name="Hilgarth M."/>
            <person name="Werum V."/>
            <person name="Vogel R.F."/>
        </authorList>
    </citation>
    <scope>NUCLEOTIDE SEQUENCE [LARGE SCALE GENOMIC DNA]</scope>
    <source>
        <strain evidence="3 4">DSM 28961</strain>
    </source>
</reference>
<dbReference type="InterPro" id="IPR057253">
    <property type="entry name" value="CoiA-like_N"/>
</dbReference>
<comment type="caution">
    <text evidence="3">The sequence shown here is derived from an EMBL/GenBank/DDBJ whole genome shotgun (WGS) entry which is preliminary data.</text>
</comment>
<sequence length="326" mass="38843">MLVALNETENIVNLLELNPTYLADLARQFLRCPACKSQVRLKNGRIKTPHFAHVSLATCQYYSENESLQHLTLKKRLYHWFKQTEQVEIEHFLPDLQQTPDLLVNKTLAIEIQCSHLSIQRLRERTEMYRANGYTVLWLMGKDLWLDENMTEFKRQLLYLTQNAGFYYWELDLQREKLRLKYLCHEDLTGRLHHLQREFDFDSGCLLQVLRTPFASTSEKLIVQLSQDIQTFITRQLYYQSPKWLKIQEKYYQNGRNLMTVKNFPIKVYPIGLNVLTRQFEGVIKPEFCQITNDVSVYYNHFIAYLQDETFYPPGFYAKVAKKRDA</sequence>
<proteinExistence type="predicted"/>
<dbReference type="RefSeq" id="WP_180747259.1">
    <property type="nucleotide sequence ID" value="NZ_CBCRWQ010000014.1"/>
</dbReference>
<evidence type="ECO:0000313" key="3">
    <source>
        <dbReference type="EMBL" id="MBA0017131.1"/>
    </source>
</evidence>
<accession>A0A7V8SKA1</accession>
<evidence type="ECO:0000259" key="2">
    <source>
        <dbReference type="Pfam" id="PF25164"/>
    </source>
</evidence>
<organism evidence="3 4">
    <name type="scientific">Pseudolactococcus laudensis</name>
    <dbReference type="NCBI Taxonomy" id="1494461"/>
    <lineage>
        <taxon>Bacteria</taxon>
        <taxon>Bacillati</taxon>
        <taxon>Bacillota</taxon>
        <taxon>Bacilli</taxon>
        <taxon>Lactobacillales</taxon>
        <taxon>Streptococcaceae</taxon>
        <taxon>Pseudolactococcus</taxon>
    </lineage>
</organism>
<dbReference type="Pfam" id="PF25164">
    <property type="entry name" value="CoiA_N"/>
    <property type="match status" value="1"/>
</dbReference>
<dbReference type="InterPro" id="IPR010330">
    <property type="entry name" value="CoiA_nuc"/>
</dbReference>
<protein>
    <submittedName>
        <fullName evidence="3">Competence protein CoiA</fullName>
    </submittedName>
</protein>
<dbReference type="EMBL" id="JACBNY010000015">
    <property type="protein sequence ID" value="MBA0017131.1"/>
    <property type="molecule type" value="Genomic_DNA"/>
</dbReference>
<keyword evidence="4" id="KW-1185">Reference proteome</keyword>
<feature type="domain" description="Competence protein CoiA-like N-terminal" evidence="2">
    <location>
        <begin position="30"/>
        <end position="61"/>
    </location>
</feature>
<dbReference type="AlphaFoldDB" id="A0A7V8SKA1"/>
<evidence type="ECO:0000259" key="1">
    <source>
        <dbReference type="Pfam" id="PF06054"/>
    </source>
</evidence>
<dbReference type="InterPro" id="IPR021176">
    <property type="entry name" value="Competence-induced_CoiA"/>
</dbReference>
<gene>
    <name evidence="3" type="ORF">HZR21_08365</name>
</gene>
<evidence type="ECO:0000313" key="4">
    <source>
        <dbReference type="Proteomes" id="UP000530186"/>
    </source>
</evidence>